<dbReference type="EMBL" id="VUMB01000008">
    <property type="protein sequence ID" value="MSS39775.1"/>
    <property type="molecule type" value="Genomic_DNA"/>
</dbReference>
<dbReference type="InterPro" id="IPR011576">
    <property type="entry name" value="Pyridox_Oxase_N"/>
</dbReference>
<dbReference type="Proteomes" id="UP000462363">
    <property type="component" value="Unassembled WGS sequence"/>
</dbReference>
<name>A0A844FAR3_CLOSV</name>
<sequence>MKFTLDKDITYEQAVGRMFEMLGNSQIMALASSLNDYVMVRNVSCLFYDEKIYFKTDKNFRKTKQLLENPNVAMCWSGVQVEGTAKNKGLVVDEPGQRFAKGYEKYLWQSYNKYSHEDTEILIEVSPKYVEIWDTSDDGYAFQLFIDFEKRQIQVKPYDQK</sequence>
<evidence type="ECO:0000313" key="2">
    <source>
        <dbReference type="EMBL" id="MSS39775.1"/>
    </source>
</evidence>
<evidence type="ECO:0000259" key="1">
    <source>
        <dbReference type="Pfam" id="PF01243"/>
    </source>
</evidence>
<dbReference type="Gene3D" id="2.30.110.10">
    <property type="entry name" value="Electron Transport, Fmn-binding Protein, Chain A"/>
    <property type="match status" value="1"/>
</dbReference>
<dbReference type="SUPFAM" id="SSF50475">
    <property type="entry name" value="FMN-binding split barrel"/>
    <property type="match status" value="1"/>
</dbReference>
<evidence type="ECO:0000313" key="3">
    <source>
        <dbReference type="Proteomes" id="UP000462363"/>
    </source>
</evidence>
<comment type="caution">
    <text evidence="2">The sequence shown here is derived from an EMBL/GenBank/DDBJ whole genome shotgun (WGS) entry which is preliminary data.</text>
</comment>
<reference evidence="2 3" key="1">
    <citation type="submission" date="2019-08" db="EMBL/GenBank/DDBJ databases">
        <title>In-depth cultivation of the pig gut microbiome towards novel bacterial diversity and tailored functional studies.</title>
        <authorList>
            <person name="Wylensek D."/>
            <person name="Hitch T.C.A."/>
            <person name="Clavel T."/>
        </authorList>
    </citation>
    <scope>NUCLEOTIDE SEQUENCE [LARGE SCALE GENOMIC DNA]</scope>
    <source>
        <strain evidence="2 3">BL-389-WT-3D</strain>
    </source>
</reference>
<dbReference type="Pfam" id="PF01243">
    <property type="entry name" value="PNPOx_N"/>
    <property type="match status" value="1"/>
</dbReference>
<accession>A0A844FAR3</accession>
<dbReference type="GeneID" id="62696891"/>
<dbReference type="InterPro" id="IPR012349">
    <property type="entry name" value="Split_barrel_FMN-bd"/>
</dbReference>
<dbReference type="RefSeq" id="WP_004604997.1">
    <property type="nucleotide sequence ID" value="NZ_AP024846.1"/>
</dbReference>
<gene>
    <name evidence="2" type="ORF">FYJ37_05260</name>
</gene>
<proteinExistence type="predicted"/>
<protein>
    <submittedName>
        <fullName evidence="2">Pyridoxamine 5'-phosphate oxidase family protein</fullName>
    </submittedName>
</protein>
<dbReference type="AlphaFoldDB" id="A0A844FAR3"/>
<feature type="domain" description="Pyridoxamine 5'-phosphate oxidase N-terminal" evidence="1">
    <location>
        <begin position="20"/>
        <end position="133"/>
    </location>
</feature>
<organism evidence="2 3">
    <name type="scientific">Clostridium scindens (strain JCM 10418 / VPI 12708)</name>
    <dbReference type="NCBI Taxonomy" id="29347"/>
    <lineage>
        <taxon>Bacteria</taxon>
        <taxon>Bacillati</taxon>
        <taxon>Bacillota</taxon>
        <taxon>Clostridia</taxon>
        <taxon>Lachnospirales</taxon>
        <taxon>Lachnospiraceae</taxon>
    </lineage>
</organism>